<organism evidence="2 3">
    <name type="scientific">Povalibacter uvarum</name>
    <dbReference type="NCBI Taxonomy" id="732238"/>
    <lineage>
        <taxon>Bacteria</taxon>
        <taxon>Pseudomonadati</taxon>
        <taxon>Pseudomonadota</taxon>
        <taxon>Gammaproteobacteria</taxon>
        <taxon>Steroidobacterales</taxon>
        <taxon>Steroidobacteraceae</taxon>
        <taxon>Povalibacter</taxon>
    </lineage>
</organism>
<feature type="transmembrane region" description="Helical" evidence="1">
    <location>
        <begin position="108"/>
        <end position="135"/>
    </location>
</feature>
<feature type="transmembrane region" description="Helical" evidence="1">
    <location>
        <begin position="362"/>
        <end position="384"/>
    </location>
</feature>
<evidence type="ECO:0000313" key="3">
    <source>
        <dbReference type="Proteomes" id="UP000588068"/>
    </source>
</evidence>
<accession>A0A841HGA8</accession>
<comment type="caution">
    <text evidence="2">The sequence shown here is derived from an EMBL/GenBank/DDBJ whole genome shotgun (WGS) entry which is preliminary data.</text>
</comment>
<keyword evidence="1" id="KW-0472">Membrane</keyword>
<protein>
    <submittedName>
        <fullName evidence="2">Uncharacterized protein</fullName>
    </submittedName>
</protein>
<dbReference type="RefSeq" id="WP_184329142.1">
    <property type="nucleotide sequence ID" value="NZ_JACHHZ010000001.1"/>
</dbReference>
<keyword evidence="1" id="KW-0812">Transmembrane</keyword>
<proteinExistence type="predicted"/>
<reference evidence="2 3" key="1">
    <citation type="submission" date="2020-08" db="EMBL/GenBank/DDBJ databases">
        <title>Genomic Encyclopedia of Type Strains, Phase IV (KMG-IV): sequencing the most valuable type-strain genomes for metagenomic binning, comparative biology and taxonomic classification.</title>
        <authorList>
            <person name="Goeker M."/>
        </authorList>
    </citation>
    <scope>NUCLEOTIDE SEQUENCE [LARGE SCALE GENOMIC DNA]</scope>
    <source>
        <strain evidence="2 3">DSM 26723</strain>
    </source>
</reference>
<evidence type="ECO:0000256" key="1">
    <source>
        <dbReference type="SAM" id="Phobius"/>
    </source>
</evidence>
<sequence>MNVEADGRSSETASSLRGGYGTTARFLSYLSAIWCGFVLCVLEVLWIGVFIYLVVTFFPLDELPSLAGAPVVMCVGAICNFALGIAFGRFLLRAMPPQPWDRTKIHQLIFVCALLVGIFCLVWWFADVIVTVFLFAEDVFPPAMEDAAVAVSRLFAILWAVGAVGPLILRHRRPGAFLHRPFVLVLRRFSTFADRTLVALILRLAKPGVPVVFLTPTRSRPKDWNPFVVGFAGLKLLHPLRSVPMVLRARDDDWQHVADELILRAKIILVDVSEGSTALRTEAEMIERGGRWSETVCLKHAPFVDVSDQDSFGGLSRGRCIPYWKSWTEALPRLVVSTAIILLVAPLPTMFLFYFWRAGWAPHTVVYIILVLISCSILWSPAVSRDARTELRRMLQGEFAAQPDARS</sequence>
<gene>
    <name evidence="2" type="ORF">HNQ60_000184</name>
</gene>
<dbReference type="EMBL" id="JACHHZ010000001">
    <property type="protein sequence ID" value="MBB6091338.1"/>
    <property type="molecule type" value="Genomic_DNA"/>
</dbReference>
<feature type="transmembrane region" description="Helical" evidence="1">
    <location>
        <begin position="67"/>
        <end position="87"/>
    </location>
</feature>
<feature type="transmembrane region" description="Helical" evidence="1">
    <location>
        <begin position="147"/>
        <end position="169"/>
    </location>
</feature>
<feature type="transmembrane region" description="Helical" evidence="1">
    <location>
        <begin position="26"/>
        <end position="55"/>
    </location>
</feature>
<keyword evidence="3" id="KW-1185">Reference proteome</keyword>
<name>A0A841HGA8_9GAMM</name>
<dbReference type="Proteomes" id="UP000588068">
    <property type="component" value="Unassembled WGS sequence"/>
</dbReference>
<feature type="transmembrane region" description="Helical" evidence="1">
    <location>
        <begin position="334"/>
        <end position="356"/>
    </location>
</feature>
<keyword evidence="1" id="KW-1133">Transmembrane helix</keyword>
<evidence type="ECO:0000313" key="2">
    <source>
        <dbReference type="EMBL" id="MBB6091338.1"/>
    </source>
</evidence>
<dbReference type="AlphaFoldDB" id="A0A841HGA8"/>